<proteinExistence type="predicted"/>
<keyword evidence="2" id="KW-1185">Reference proteome</keyword>
<accession>A0AAN9LQX6</accession>
<gene>
    <name evidence="1" type="ORF">VNO77_19431</name>
</gene>
<organism evidence="1 2">
    <name type="scientific">Canavalia gladiata</name>
    <name type="common">Sword bean</name>
    <name type="synonym">Dolichos gladiatus</name>
    <dbReference type="NCBI Taxonomy" id="3824"/>
    <lineage>
        <taxon>Eukaryota</taxon>
        <taxon>Viridiplantae</taxon>
        <taxon>Streptophyta</taxon>
        <taxon>Embryophyta</taxon>
        <taxon>Tracheophyta</taxon>
        <taxon>Spermatophyta</taxon>
        <taxon>Magnoliopsida</taxon>
        <taxon>eudicotyledons</taxon>
        <taxon>Gunneridae</taxon>
        <taxon>Pentapetalae</taxon>
        <taxon>rosids</taxon>
        <taxon>fabids</taxon>
        <taxon>Fabales</taxon>
        <taxon>Fabaceae</taxon>
        <taxon>Papilionoideae</taxon>
        <taxon>50 kb inversion clade</taxon>
        <taxon>NPAAA clade</taxon>
        <taxon>indigoferoid/millettioid clade</taxon>
        <taxon>Phaseoleae</taxon>
        <taxon>Canavalia</taxon>
    </lineage>
</organism>
<dbReference type="Proteomes" id="UP001367508">
    <property type="component" value="Unassembled WGS sequence"/>
</dbReference>
<evidence type="ECO:0000313" key="2">
    <source>
        <dbReference type="Proteomes" id="UP001367508"/>
    </source>
</evidence>
<dbReference type="AlphaFoldDB" id="A0AAN9LQX6"/>
<protein>
    <submittedName>
        <fullName evidence="1">Uncharacterized protein</fullName>
    </submittedName>
</protein>
<evidence type="ECO:0000313" key="1">
    <source>
        <dbReference type="EMBL" id="KAK7338799.1"/>
    </source>
</evidence>
<comment type="caution">
    <text evidence="1">The sequence shown here is derived from an EMBL/GenBank/DDBJ whole genome shotgun (WGS) entry which is preliminary data.</text>
</comment>
<reference evidence="1 2" key="1">
    <citation type="submission" date="2024-01" db="EMBL/GenBank/DDBJ databases">
        <title>The genomes of 5 underutilized Papilionoideae crops provide insights into root nodulation and disease resistanc.</title>
        <authorList>
            <person name="Jiang F."/>
        </authorList>
    </citation>
    <scope>NUCLEOTIDE SEQUENCE [LARGE SCALE GENOMIC DNA]</scope>
    <source>
        <strain evidence="1">LVBAO_FW01</strain>
        <tissue evidence="1">Leaves</tissue>
    </source>
</reference>
<dbReference type="EMBL" id="JAYMYQ010000004">
    <property type="protein sequence ID" value="KAK7338799.1"/>
    <property type="molecule type" value="Genomic_DNA"/>
</dbReference>
<sequence>MSIRNLRDSWTSPLASDGWRGSYQTLQRATEKAKVIMATHEDPLLGDAMVKEQSLFLQGRMAGLSP</sequence>
<name>A0AAN9LQX6_CANGL</name>